<accession>N1WTU4</accession>
<proteinExistence type="predicted"/>
<evidence type="ECO:0000313" key="2">
    <source>
        <dbReference type="Proteomes" id="UP000012317"/>
    </source>
</evidence>
<name>N1WTU4_9FLAO</name>
<dbReference type="eggNOG" id="ENOG5030Z64">
    <property type="taxonomic scope" value="Bacteria"/>
</dbReference>
<dbReference type="EMBL" id="APLF01000011">
    <property type="protein sequence ID" value="EMY80544.1"/>
    <property type="molecule type" value="Genomic_DNA"/>
</dbReference>
<dbReference type="AlphaFoldDB" id="N1WTU4"/>
<protein>
    <submittedName>
        <fullName evidence="1">Uncharacterized protein</fullName>
    </submittedName>
</protein>
<gene>
    <name evidence="1" type="ORF">pgond44_11206</name>
</gene>
<dbReference type="Proteomes" id="UP000012317">
    <property type="component" value="Unassembled WGS sequence"/>
</dbReference>
<keyword evidence="2" id="KW-1185">Reference proteome</keyword>
<dbReference type="STRING" id="1189619.pgond44_11206"/>
<evidence type="ECO:0000313" key="1">
    <source>
        <dbReference type="EMBL" id="EMY80544.1"/>
    </source>
</evidence>
<dbReference type="RefSeq" id="WP_003441826.1">
    <property type="nucleotide sequence ID" value="NZ_APLF01000011.1"/>
</dbReference>
<sequence>MLTAKEIERLAVEKYLQASNQSYEIEDFESPDFILRGKGKKIGCEVTEFYPDYSPKGSDLRQRERYLNNFHQKLKTKLLEHYPQDYTIGINYKPYISEKSSTDLEVESVFFNIKENVNSRYLESSFQ</sequence>
<comment type="caution">
    <text evidence="1">The sequence shown here is derived from an EMBL/GenBank/DDBJ whole genome shotgun (WGS) entry which is preliminary data.</text>
</comment>
<reference evidence="1 2" key="1">
    <citation type="journal article" date="2014" name="Genome Biol. Evol.">
        <title>Extensive gene acquisition in the extremely psychrophilic bacterial species Psychroflexus torquis and the link to sea-ice ecosystem specialism.</title>
        <authorList>
            <person name="Feng S."/>
            <person name="Powell S.M."/>
            <person name="Wilson R."/>
            <person name="Bowman J.P."/>
        </authorList>
    </citation>
    <scope>NUCLEOTIDE SEQUENCE [LARGE SCALE GENOMIC DNA]</scope>
    <source>
        <strain evidence="1 2">ACAM 44</strain>
    </source>
</reference>
<organism evidence="1 2">
    <name type="scientific">Psychroflexus gondwanensis ACAM 44</name>
    <dbReference type="NCBI Taxonomy" id="1189619"/>
    <lineage>
        <taxon>Bacteria</taxon>
        <taxon>Pseudomonadati</taxon>
        <taxon>Bacteroidota</taxon>
        <taxon>Flavobacteriia</taxon>
        <taxon>Flavobacteriales</taxon>
        <taxon>Flavobacteriaceae</taxon>
        <taxon>Psychroflexus</taxon>
    </lineage>
</organism>